<dbReference type="PROSITE" id="PS51186">
    <property type="entry name" value="GNAT"/>
    <property type="match status" value="1"/>
</dbReference>
<protein>
    <submittedName>
        <fullName evidence="4">GNAT family N-acetyltransferase</fullName>
    </submittedName>
</protein>
<dbReference type="Proteomes" id="UP000831467">
    <property type="component" value="Chromosome"/>
</dbReference>
<evidence type="ECO:0000256" key="2">
    <source>
        <dbReference type="ARBA" id="ARBA00023315"/>
    </source>
</evidence>
<feature type="domain" description="N-acetyltransferase" evidence="3">
    <location>
        <begin position="20"/>
        <end position="158"/>
    </location>
</feature>
<accession>A0ABY4ILF1</accession>
<dbReference type="PANTHER" id="PTHR43877:SF2">
    <property type="entry name" value="AMINOALKYLPHOSPHONATE N-ACETYLTRANSFERASE-RELATED"/>
    <property type="match status" value="1"/>
</dbReference>
<sequence>MAQVSVRRMTTDEFEERMGAIAREYAAEQVAAGRWERDGAVDRARAENARMLPKGPATSRMLVLRGVDEDGRPIGRAWVGLDHPRGAPGVAFLYDIEVVRDRRGEGLGRALLAAVESAARDAGAEALELNVFGGNAAAIRMYDAAGYAVVTQQMRKRL</sequence>
<dbReference type="SUPFAM" id="SSF55729">
    <property type="entry name" value="Acyl-CoA N-acyltransferases (Nat)"/>
    <property type="match status" value="1"/>
</dbReference>
<dbReference type="Gene3D" id="3.40.630.30">
    <property type="match status" value="1"/>
</dbReference>
<evidence type="ECO:0000313" key="5">
    <source>
        <dbReference type="Proteomes" id="UP000831467"/>
    </source>
</evidence>
<dbReference type="Pfam" id="PF00583">
    <property type="entry name" value="Acetyltransf_1"/>
    <property type="match status" value="1"/>
</dbReference>
<keyword evidence="5" id="KW-1185">Reference proteome</keyword>
<dbReference type="InterPro" id="IPR016181">
    <property type="entry name" value="Acyl_CoA_acyltransferase"/>
</dbReference>
<proteinExistence type="predicted"/>
<keyword evidence="2" id="KW-0012">Acyltransferase</keyword>
<dbReference type="EMBL" id="CP078076">
    <property type="protein sequence ID" value="UPL12413.1"/>
    <property type="molecule type" value="Genomic_DNA"/>
</dbReference>
<reference evidence="4 5" key="1">
    <citation type="submission" date="2021-06" db="EMBL/GenBank/DDBJ databases">
        <title>Genome-based taxonomic framework of Microbacterium strains isolated from marine environment, the description of four new species and reclassification of four preexisting species.</title>
        <authorList>
            <person name="Lee S.D."/>
            <person name="Kim S.-M."/>
            <person name="Byeon Y.-S."/>
            <person name="Yang H.L."/>
            <person name="Kim I.S."/>
        </authorList>
    </citation>
    <scope>NUCLEOTIDE SEQUENCE [LARGE SCALE GENOMIC DNA]</scope>
    <source>
        <strain evidence="4 5">SSW1-51</strain>
    </source>
</reference>
<dbReference type="InterPro" id="IPR050832">
    <property type="entry name" value="Bact_Acetyltransf"/>
</dbReference>
<gene>
    <name evidence="4" type="ORF">KV394_15420</name>
</gene>
<organism evidence="4 5">
    <name type="scientific">Microbacterium sufflavum</name>
    <dbReference type="NCBI Taxonomy" id="2851649"/>
    <lineage>
        <taxon>Bacteria</taxon>
        <taxon>Bacillati</taxon>
        <taxon>Actinomycetota</taxon>
        <taxon>Actinomycetes</taxon>
        <taxon>Micrococcales</taxon>
        <taxon>Microbacteriaceae</taxon>
        <taxon>Microbacterium</taxon>
    </lineage>
</organism>
<dbReference type="InterPro" id="IPR000182">
    <property type="entry name" value="GNAT_dom"/>
</dbReference>
<dbReference type="PANTHER" id="PTHR43877">
    <property type="entry name" value="AMINOALKYLPHOSPHONATE N-ACETYLTRANSFERASE-RELATED-RELATED"/>
    <property type="match status" value="1"/>
</dbReference>
<evidence type="ECO:0000259" key="3">
    <source>
        <dbReference type="PROSITE" id="PS51186"/>
    </source>
</evidence>
<keyword evidence="1" id="KW-0808">Transferase</keyword>
<evidence type="ECO:0000313" key="4">
    <source>
        <dbReference type="EMBL" id="UPL12413.1"/>
    </source>
</evidence>
<dbReference type="RefSeq" id="WP_136044680.1">
    <property type="nucleotide sequence ID" value="NZ_CP078076.1"/>
</dbReference>
<dbReference type="CDD" id="cd04301">
    <property type="entry name" value="NAT_SF"/>
    <property type="match status" value="1"/>
</dbReference>
<name>A0ABY4ILF1_9MICO</name>
<evidence type="ECO:0000256" key="1">
    <source>
        <dbReference type="ARBA" id="ARBA00022679"/>
    </source>
</evidence>